<keyword evidence="9" id="KW-0594">Phospholipid biosynthesis</keyword>
<dbReference type="InterPro" id="IPR050324">
    <property type="entry name" value="CDP-alcohol_PTase-I"/>
</dbReference>
<dbReference type="OrthoDB" id="221913at2157"/>
<reference evidence="12 14" key="2">
    <citation type="journal article" date="2017" name="BMC Genomics">
        <title>Genomic analysis of methanogenic archaea reveals a shift towards energy conservation.</title>
        <authorList>
            <person name="Gilmore S.P."/>
            <person name="Henske J.K."/>
            <person name="Sexton J.A."/>
            <person name="Solomon K.V."/>
            <person name="Seppala S."/>
            <person name="Yoo J.I."/>
            <person name="Huyett L.M."/>
            <person name="Pressman A."/>
            <person name="Cogan J.Z."/>
            <person name="Kivenson V."/>
            <person name="Peng X."/>
            <person name="Tan Y."/>
            <person name="Valentine D.L."/>
            <person name="O'Malley M.A."/>
        </authorList>
    </citation>
    <scope>NUCLEOTIDE SEQUENCE [LARGE SCALE GENOMIC DNA]</scope>
    <source>
        <strain evidence="12 14">1R-7</strain>
    </source>
</reference>
<organism evidence="12 14">
    <name type="scientific">Methanosphaera cuniculi</name>
    <dbReference type="NCBI Taxonomy" id="1077256"/>
    <lineage>
        <taxon>Archaea</taxon>
        <taxon>Methanobacteriati</taxon>
        <taxon>Methanobacteriota</taxon>
        <taxon>Methanomada group</taxon>
        <taxon>Methanobacteria</taxon>
        <taxon>Methanobacteriales</taxon>
        <taxon>Methanobacteriaceae</taxon>
        <taxon>Methanosphaera</taxon>
    </lineage>
</organism>
<feature type="transmembrane region" description="Helical" evidence="11">
    <location>
        <begin position="152"/>
        <end position="168"/>
    </location>
</feature>
<dbReference type="Gene3D" id="1.20.120.1760">
    <property type="match status" value="1"/>
</dbReference>
<keyword evidence="5 11" id="KW-0812">Transmembrane</keyword>
<dbReference type="GO" id="GO:0016020">
    <property type="term" value="C:membrane"/>
    <property type="evidence" value="ECO:0007669"/>
    <property type="project" value="UniProtKB-SubCell"/>
</dbReference>
<dbReference type="GO" id="GO:0008444">
    <property type="term" value="F:CDP-diacylglycerol-glycerol-3-phosphate 3-phosphatidyltransferase activity"/>
    <property type="evidence" value="ECO:0007669"/>
    <property type="project" value="UniProtKB-EC"/>
</dbReference>
<dbReference type="Pfam" id="PF01066">
    <property type="entry name" value="CDP-OH_P_transf"/>
    <property type="match status" value="1"/>
</dbReference>
<dbReference type="EMBL" id="LMVN01000021">
    <property type="protein sequence ID" value="PAV07121.1"/>
    <property type="molecule type" value="Genomic_DNA"/>
</dbReference>
<dbReference type="PANTHER" id="PTHR14269">
    <property type="entry name" value="CDP-DIACYLGLYCEROL--GLYCEROL-3-PHOSPHATE 3-PHOSPHATIDYLTRANSFERASE-RELATED"/>
    <property type="match status" value="1"/>
</dbReference>
<evidence type="ECO:0000256" key="1">
    <source>
        <dbReference type="ARBA" id="ARBA00004141"/>
    </source>
</evidence>
<dbReference type="InterPro" id="IPR043130">
    <property type="entry name" value="CDP-OH_PTrfase_TM_dom"/>
</dbReference>
<evidence type="ECO:0000313" key="13">
    <source>
        <dbReference type="EMBL" id="PWL09048.1"/>
    </source>
</evidence>
<dbReference type="PANTHER" id="PTHR14269:SF61">
    <property type="entry name" value="CDP-DIACYLGLYCEROL--SERINE O-PHOSPHATIDYLTRANSFERASE"/>
    <property type="match status" value="1"/>
</dbReference>
<evidence type="ECO:0000256" key="8">
    <source>
        <dbReference type="ARBA" id="ARBA00023136"/>
    </source>
</evidence>
<evidence type="ECO:0000313" key="15">
    <source>
        <dbReference type="Proteomes" id="UP000246004"/>
    </source>
</evidence>
<protein>
    <submittedName>
        <fullName evidence="13">CDP-diacylglycerol--glycerol-3-phosphate 3-phosphatidyltransferase</fullName>
        <ecNumber evidence="13">2.7.8.5</ecNumber>
    </submittedName>
</protein>
<feature type="transmembrane region" description="Helical" evidence="11">
    <location>
        <begin position="206"/>
        <end position="224"/>
    </location>
</feature>
<evidence type="ECO:0000256" key="3">
    <source>
        <dbReference type="ARBA" id="ARBA00022516"/>
    </source>
</evidence>
<dbReference type="EMBL" id="LWMS01000001">
    <property type="protein sequence ID" value="PWL09048.1"/>
    <property type="molecule type" value="Genomic_DNA"/>
</dbReference>
<evidence type="ECO:0000256" key="6">
    <source>
        <dbReference type="ARBA" id="ARBA00022989"/>
    </source>
</evidence>
<name>A0A2A2HC88_9EURY</name>
<keyword evidence="8 11" id="KW-0472">Membrane</keyword>
<feature type="transmembrane region" description="Helical" evidence="11">
    <location>
        <begin position="95"/>
        <end position="113"/>
    </location>
</feature>
<dbReference type="RefSeq" id="WP_095608787.1">
    <property type="nucleotide sequence ID" value="NZ_LMVN01000021.1"/>
</dbReference>
<keyword evidence="10" id="KW-1208">Phospholipid metabolism</keyword>
<keyword evidence="3" id="KW-0444">Lipid biosynthesis</keyword>
<keyword evidence="4 13" id="KW-0808">Transferase</keyword>
<evidence type="ECO:0000256" key="10">
    <source>
        <dbReference type="ARBA" id="ARBA00023264"/>
    </source>
</evidence>
<evidence type="ECO:0000256" key="2">
    <source>
        <dbReference type="ARBA" id="ARBA00010441"/>
    </source>
</evidence>
<feature type="transmembrane region" description="Helical" evidence="11">
    <location>
        <begin position="12"/>
        <end position="31"/>
    </location>
</feature>
<gene>
    <name evidence="13" type="primary">pgsA_1</name>
    <name evidence="12" type="ORF">ASJ82_05410</name>
    <name evidence="13" type="ORF">MSCUN_00160</name>
</gene>
<evidence type="ECO:0000256" key="4">
    <source>
        <dbReference type="ARBA" id="ARBA00022679"/>
    </source>
</evidence>
<evidence type="ECO:0000256" key="5">
    <source>
        <dbReference type="ARBA" id="ARBA00022692"/>
    </source>
</evidence>
<evidence type="ECO:0000256" key="9">
    <source>
        <dbReference type="ARBA" id="ARBA00023209"/>
    </source>
</evidence>
<reference evidence="13 15" key="1">
    <citation type="submission" date="2016-04" db="EMBL/GenBank/DDBJ databases">
        <title>Genome sequence of Methanosphaera cuniculi DSM 4103.</title>
        <authorList>
            <person name="Poehlein A."/>
            <person name="Seedorf H."/>
            <person name="Daniel R."/>
        </authorList>
    </citation>
    <scope>NUCLEOTIDE SEQUENCE [LARGE SCALE GENOMIC DNA]</scope>
    <source>
        <strain evidence="13 15">DSM 4103</strain>
    </source>
</reference>
<feature type="transmembrane region" description="Helical" evidence="11">
    <location>
        <begin position="125"/>
        <end position="146"/>
    </location>
</feature>
<dbReference type="EC" id="2.7.8.5" evidence="13"/>
<accession>A0A2A2HC88</accession>
<keyword evidence="6 11" id="KW-1133">Transmembrane helix</keyword>
<comment type="caution">
    <text evidence="12">The sequence shown here is derived from an EMBL/GenBank/DDBJ whole genome shotgun (WGS) entry which is preliminary data.</text>
</comment>
<proteinExistence type="inferred from homology"/>
<evidence type="ECO:0000256" key="11">
    <source>
        <dbReference type="SAM" id="Phobius"/>
    </source>
</evidence>
<keyword evidence="14" id="KW-1185">Reference proteome</keyword>
<dbReference type="NCBIfam" id="TIGR00473">
    <property type="entry name" value="pssA"/>
    <property type="match status" value="1"/>
</dbReference>
<evidence type="ECO:0000313" key="14">
    <source>
        <dbReference type="Proteomes" id="UP000217528"/>
    </source>
</evidence>
<keyword evidence="7" id="KW-0443">Lipid metabolism</keyword>
<dbReference type="Proteomes" id="UP000217528">
    <property type="component" value="Unassembled WGS sequence"/>
</dbReference>
<evidence type="ECO:0000313" key="12">
    <source>
        <dbReference type="EMBL" id="PAV07121.1"/>
    </source>
</evidence>
<feature type="transmembrane region" description="Helical" evidence="11">
    <location>
        <begin position="180"/>
        <end position="200"/>
    </location>
</feature>
<dbReference type="InterPro" id="IPR004533">
    <property type="entry name" value="CDP-diaglyc--ser_O-PTrfase"/>
</dbReference>
<dbReference type="Proteomes" id="UP000246004">
    <property type="component" value="Unassembled WGS sequence"/>
</dbReference>
<dbReference type="AlphaFoldDB" id="A0A2A2HC88"/>
<dbReference type="InterPro" id="IPR000462">
    <property type="entry name" value="CDP-OH_P_trans"/>
</dbReference>
<comment type="similarity">
    <text evidence="2">Belongs to the CDP-alcohol phosphatidyltransferase class-I family.</text>
</comment>
<comment type="subcellular location">
    <subcellularLocation>
        <location evidence="1">Membrane</location>
        <topology evidence="1">Multi-pass membrane protein</topology>
    </subcellularLocation>
</comment>
<sequence length="248" mass="27355">METNILKMITIADIASIANAICGLLAIFLILNGNNIASAQLLLLAVVFDCIDGTLARKFNTHSIGSFGETIDSLADMISFGVAPAIILYMISNSYWIIIPSIIIVVCGLLRLTRYNTIIEYQDEPTKTFLGLPIPVTSTLLAALILAGITNIYIPIILLMIVSILMVSEVKYPKVKNKKIITIAAIVIILCIIPHINGILYLVPSYLLIIGVLIYIFAILFGNFESTQLNEKRQPTTRQKRPSLYKDE</sequence>
<dbReference type="GO" id="GO:0008654">
    <property type="term" value="P:phospholipid biosynthetic process"/>
    <property type="evidence" value="ECO:0007669"/>
    <property type="project" value="UniProtKB-KW"/>
</dbReference>
<evidence type="ECO:0000256" key="7">
    <source>
        <dbReference type="ARBA" id="ARBA00023098"/>
    </source>
</evidence>